<dbReference type="PRINTS" id="PR00169">
    <property type="entry name" value="KCHANNEL"/>
</dbReference>
<dbReference type="PANTHER" id="PTHR11537:SF254">
    <property type="entry name" value="POTASSIUM VOLTAGE-GATED CHANNEL PROTEIN SHAB"/>
    <property type="match status" value="1"/>
</dbReference>
<evidence type="ECO:0000256" key="5">
    <source>
        <dbReference type="ARBA" id="ARBA00022826"/>
    </source>
</evidence>
<sequence length="284" mass="31378">MRAIRRRVFVLLEPTEEASDVWGRRVDLFLMSLILLNVAAVILSTVDQINRAMPLAFQIFYAFSVTIFGAEYLLRIWCSVEDPRYARPILGRIRFVFTPLALIDLIAILPMLLPLAGADLRSVRALRLLRMLRVFKFSRYSRGVYVMLDVLRERREELVAVLGMLATLLIVSATVVYFAERNDQPDSFSSIPVAMWWGIAALTTVGYGDVVPVTALGRVFGAIVGIGGLLLVALPTGIIGAGFVARFDEFASEPEEFGTENASETAPETRCPHCGEALPPAANV</sequence>
<evidence type="ECO:0000256" key="12">
    <source>
        <dbReference type="SAM" id="MobiDB-lite"/>
    </source>
</evidence>
<feature type="transmembrane region" description="Helical" evidence="13">
    <location>
        <begin position="191"/>
        <end position="208"/>
    </location>
</feature>
<feature type="transmembrane region" description="Helical" evidence="13">
    <location>
        <begin position="220"/>
        <end position="245"/>
    </location>
</feature>
<keyword evidence="2" id="KW-0813">Transport</keyword>
<name>E7C3I9_9BACT</name>
<evidence type="ECO:0000256" key="6">
    <source>
        <dbReference type="ARBA" id="ARBA00022882"/>
    </source>
</evidence>
<keyword evidence="3" id="KW-0633">Potassium transport</keyword>
<evidence type="ECO:0000256" key="11">
    <source>
        <dbReference type="ARBA" id="ARBA00023303"/>
    </source>
</evidence>
<evidence type="ECO:0000256" key="7">
    <source>
        <dbReference type="ARBA" id="ARBA00022958"/>
    </source>
</evidence>
<keyword evidence="5" id="KW-0631">Potassium channel</keyword>
<evidence type="ECO:0000313" key="15">
    <source>
        <dbReference type="EMBL" id="ADI22013.1"/>
    </source>
</evidence>
<dbReference type="AlphaFoldDB" id="E7C3I9"/>
<keyword evidence="7" id="KW-0630">Potassium</keyword>
<dbReference type="GO" id="GO:0008076">
    <property type="term" value="C:voltage-gated potassium channel complex"/>
    <property type="evidence" value="ECO:0007669"/>
    <property type="project" value="InterPro"/>
</dbReference>
<proteinExistence type="predicted"/>
<keyword evidence="4 13" id="KW-0812">Transmembrane</keyword>
<feature type="transmembrane region" description="Helical" evidence="13">
    <location>
        <begin position="158"/>
        <end position="179"/>
    </location>
</feature>
<dbReference type="PANTHER" id="PTHR11537">
    <property type="entry name" value="VOLTAGE-GATED POTASSIUM CHANNEL"/>
    <property type="match status" value="1"/>
</dbReference>
<accession>E7C3I9</accession>
<dbReference type="EMBL" id="GU567972">
    <property type="protein sequence ID" value="ADI22013.1"/>
    <property type="molecule type" value="Genomic_DNA"/>
</dbReference>
<evidence type="ECO:0000256" key="9">
    <source>
        <dbReference type="ARBA" id="ARBA00023065"/>
    </source>
</evidence>
<evidence type="ECO:0000256" key="1">
    <source>
        <dbReference type="ARBA" id="ARBA00004141"/>
    </source>
</evidence>
<dbReference type="Pfam" id="PF00520">
    <property type="entry name" value="Ion_trans"/>
    <property type="match status" value="1"/>
</dbReference>
<keyword evidence="9" id="KW-0406">Ion transport</keyword>
<evidence type="ECO:0000256" key="4">
    <source>
        <dbReference type="ARBA" id="ARBA00022692"/>
    </source>
</evidence>
<keyword evidence="11" id="KW-0407">Ion channel</keyword>
<dbReference type="InterPro" id="IPR027359">
    <property type="entry name" value="Volt_channel_dom_sf"/>
</dbReference>
<dbReference type="GO" id="GO:0005249">
    <property type="term" value="F:voltage-gated potassium channel activity"/>
    <property type="evidence" value="ECO:0007669"/>
    <property type="project" value="InterPro"/>
</dbReference>
<feature type="transmembrane region" description="Helical" evidence="13">
    <location>
        <begin position="28"/>
        <end position="46"/>
    </location>
</feature>
<organism evidence="15">
    <name type="scientific">uncultured myxobacterium HF0200_01L06</name>
    <dbReference type="NCBI Taxonomy" id="723556"/>
    <lineage>
        <taxon>Bacteria</taxon>
        <taxon>Pseudomonadati</taxon>
        <taxon>Myxococcota</taxon>
        <taxon>Myxococcia</taxon>
        <taxon>Myxococcales</taxon>
        <taxon>environmental samples</taxon>
    </lineage>
</organism>
<evidence type="ECO:0000256" key="2">
    <source>
        <dbReference type="ARBA" id="ARBA00022448"/>
    </source>
</evidence>
<keyword evidence="6" id="KW-0851">Voltage-gated channel</keyword>
<feature type="domain" description="Ion transport" evidence="14">
    <location>
        <begin position="26"/>
        <end position="244"/>
    </location>
</feature>
<reference evidence="15" key="1">
    <citation type="submission" date="2010-01" db="EMBL/GenBank/DDBJ databases">
        <title>Genome fragments of uncultured bacteria from the North Pacific subtropical Gyre.</title>
        <authorList>
            <person name="Pham V.D."/>
            <person name="Delong E.F."/>
        </authorList>
    </citation>
    <scope>NUCLEOTIDE SEQUENCE</scope>
</reference>
<dbReference type="InterPro" id="IPR005821">
    <property type="entry name" value="Ion_trans_dom"/>
</dbReference>
<evidence type="ECO:0000256" key="8">
    <source>
        <dbReference type="ARBA" id="ARBA00022989"/>
    </source>
</evidence>
<keyword evidence="10 13" id="KW-0472">Membrane</keyword>
<evidence type="ECO:0000256" key="3">
    <source>
        <dbReference type="ARBA" id="ARBA00022538"/>
    </source>
</evidence>
<protein>
    <submittedName>
        <fullName evidence="15">Kef-type K+ transport systems, predicted NAD-binding component</fullName>
    </submittedName>
</protein>
<feature type="transmembrane region" description="Helical" evidence="13">
    <location>
        <begin position="52"/>
        <end position="74"/>
    </location>
</feature>
<evidence type="ECO:0000256" key="10">
    <source>
        <dbReference type="ARBA" id="ARBA00023136"/>
    </source>
</evidence>
<evidence type="ECO:0000259" key="14">
    <source>
        <dbReference type="Pfam" id="PF00520"/>
    </source>
</evidence>
<dbReference type="Gene3D" id="1.10.287.70">
    <property type="match status" value="1"/>
</dbReference>
<dbReference type="SUPFAM" id="SSF81324">
    <property type="entry name" value="Voltage-gated potassium channels"/>
    <property type="match status" value="1"/>
</dbReference>
<feature type="transmembrane region" description="Helical" evidence="13">
    <location>
        <begin position="95"/>
        <end position="116"/>
    </location>
</feature>
<dbReference type="InterPro" id="IPR028325">
    <property type="entry name" value="VG_K_chnl"/>
</dbReference>
<keyword evidence="8 13" id="KW-1133">Transmembrane helix</keyword>
<dbReference type="GO" id="GO:0001508">
    <property type="term" value="P:action potential"/>
    <property type="evidence" value="ECO:0007669"/>
    <property type="project" value="TreeGrafter"/>
</dbReference>
<comment type="subcellular location">
    <subcellularLocation>
        <location evidence="1">Membrane</location>
        <topology evidence="1">Multi-pass membrane protein</topology>
    </subcellularLocation>
</comment>
<evidence type="ECO:0000256" key="13">
    <source>
        <dbReference type="SAM" id="Phobius"/>
    </source>
</evidence>
<feature type="region of interest" description="Disordered" evidence="12">
    <location>
        <begin position="257"/>
        <end position="284"/>
    </location>
</feature>
<dbReference type="Gene3D" id="1.20.120.350">
    <property type="entry name" value="Voltage-gated potassium channels. Chain C"/>
    <property type="match status" value="1"/>
</dbReference>